<protein>
    <submittedName>
        <fullName evidence="2">Uncharacterized protein</fullName>
    </submittedName>
</protein>
<feature type="compositionally biased region" description="Basic and acidic residues" evidence="1">
    <location>
        <begin position="41"/>
        <end position="60"/>
    </location>
</feature>
<organism evidence="2 3">
    <name type="scientific">Brucella intermedia</name>
    <dbReference type="NCBI Taxonomy" id="94625"/>
    <lineage>
        <taxon>Bacteria</taxon>
        <taxon>Pseudomonadati</taxon>
        <taxon>Pseudomonadota</taxon>
        <taxon>Alphaproteobacteria</taxon>
        <taxon>Hyphomicrobiales</taxon>
        <taxon>Brucellaceae</taxon>
        <taxon>Brucella/Ochrobactrum group</taxon>
        <taxon>Brucella</taxon>
    </lineage>
</organism>
<name>A0ABR6AQ41_9HYPH</name>
<evidence type="ECO:0000313" key="2">
    <source>
        <dbReference type="EMBL" id="MBA8851376.1"/>
    </source>
</evidence>
<sequence>MSKTEAFPVAFVPYRIEAATPYLRWNAGELEQAWGITSHDPQGRETGYRTEWRPVPHHGEPLSCDDPSAPRFH</sequence>
<evidence type="ECO:0000256" key="1">
    <source>
        <dbReference type="SAM" id="MobiDB-lite"/>
    </source>
</evidence>
<evidence type="ECO:0000313" key="3">
    <source>
        <dbReference type="Proteomes" id="UP000578622"/>
    </source>
</evidence>
<comment type="caution">
    <text evidence="2">The sequence shown here is derived from an EMBL/GenBank/DDBJ whole genome shotgun (WGS) entry which is preliminary data.</text>
</comment>
<accession>A0ABR6AQ41</accession>
<dbReference type="RefSeq" id="WP_182511785.1">
    <property type="nucleotide sequence ID" value="NZ_JACGXG010000002.1"/>
</dbReference>
<feature type="region of interest" description="Disordered" evidence="1">
    <location>
        <begin position="36"/>
        <end position="73"/>
    </location>
</feature>
<reference evidence="2 3" key="1">
    <citation type="submission" date="2020-07" db="EMBL/GenBank/DDBJ databases">
        <title>Genomic Encyclopedia of Type Strains, Phase IV (KMG-V): Genome sequencing to study the core and pangenomes of soil and plant-associated prokaryotes.</title>
        <authorList>
            <person name="Whitman W."/>
        </authorList>
    </citation>
    <scope>NUCLEOTIDE SEQUENCE [LARGE SCALE GENOMIC DNA]</scope>
    <source>
        <strain evidence="2 3">RH4WT92</strain>
    </source>
</reference>
<keyword evidence="3" id="KW-1185">Reference proteome</keyword>
<gene>
    <name evidence="2" type="ORF">FHW20_002311</name>
</gene>
<dbReference type="EMBL" id="JACGXG010000002">
    <property type="protein sequence ID" value="MBA8851376.1"/>
    <property type="molecule type" value="Genomic_DNA"/>
</dbReference>
<proteinExistence type="predicted"/>
<dbReference type="Proteomes" id="UP000578622">
    <property type="component" value="Unassembled WGS sequence"/>
</dbReference>